<keyword evidence="3" id="KW-1185">Reference proteome</keyword>
<reference evidence="2 3" key="1">
    <citation type="journal article" date="2024" name="Front. Microbiol.">
        <title>Novel thermophilic genera Geochorda gen. nov. and Carboxydochorda gen. nov. from the deep terrestrial subsurface reveal the ecophysiological diversity in the class Limnochordia.</title>
        <authorList>
            <person name="Karnachuk O.V."/>
            <person name="Lukina A.P."/>
            <person name="Avakyan M.R."/>
            <person name="Kadnikov V.V."/>
            <person name="Begmatov S."/>
            <person name="Beletsky A.V."/>
            <person name="Vlasova K.G."/>
            <person name="Novikov A.A."/>
            <person name="Shcherbakova V.A."/>
            <person name="Mardanov A.V."/>
            <person name="Ravin N.V."/>
        </authorList>
    </citation>
    <scope>NUCLEOTIDE SEQUENCE [LARGE SCALE GENOMIC DNA]</scope>
    <source>
        <strain evidence="2 3">L945</strain>
    </source>
</reference>
<organism evidence="2 3">
    <name type="scientific">Carboxydichorda subterranea</name>
    <dbReference type="NCBI Taxonomy" id="3109565"/>
    <lineage>
        <taxon>Bacteria</taxon>
        <taxon>Bacillati</taxon>
        <taxon>Bacillota</taxon>
        <taxon>Limnochordia</taxon>
        <taxon>Limnochordales</taxon>
        <taxon>Geochordaceae</taxon>
        <taxon>Carboxydichorda</taxon>
    </lineage>
</organism>
<keyword evidence="1" id="KW-0732">Signal</keyword>
<gene>
    <name evidence="2" type="ORF">U7230_12625</name>
</gene>
<evidence type="ECO:0008006" key="4">
    <source>
        <dbReference type="Google" id="ProtNLM"/>
    </source>
</evidence>
<evidence type="ECO:0000256" key="1">
    <source>
        <dbReference type="SAM" id="SignalP"/>
    </source>
</evidence>
<feature type="signal peptide" evidence="1">
    <location>
        <begin position="1"/>
        <end position="29"/>
    </location>
</feature>
<evidence type="ECO:0000313" key="2">
    <source>
        <dbReference type="EMBL" id="WRP16919.1"/>
    </source>
</evidence>
<sequence length="298" mass="30659">MMGGALGRWTAALFAAGILAAGAAQPAWATPVPGEGVQLALRAQARVEAPEVRLADVAELQGGDPEAWQQIAGIFIGPAPLPGLSRSISREFVVLRLRQARIIDPAAVTWVPGPAEVLVERAGLPVDRERVVQAIEAYLSSRQGAEQRGAALRVADVAMAADMVSDSAQPSVRVVDGPPFLRAGTAVFVLEISGASSSRRYWIRTTLAEAGAPAAGTFPQVADPPPDAGPVAEGGPAVAAGTPVTLIVRRGAITVQVRAVTQRAARVGEYVPVKSASSEAVVQALLVSTEQAVIGQGP</sequence>
<accession>A0ABZ1BW68</accession>
<evidence type="ECO:0000313" key="3">
    <source>
        <dbReference type="Proteomes" id="UP001332192"/>
    </source>
</evidence>
<feature type="chain" id="PRO_5045308922" description="Flagella basal body P-ring formation protein FlgA" evidence="1">
    <location>
        <begin position="30"/>
        <end position="298"/>
    </location>
</feature>
<dbReference type="Proteomes" id="UP001332192">
    <property type="component" value="Chromosome"/>
</dbReference>
<dbReference type="EMBL" id="CP141615">
    <property type="protein sequence ID" value="WRP16919.1"/>
    <property type="molecule type" value="Genomic_DNA"/>
</dbReference>
<protein>
    <recommendedName>
        <fullName evidence="4">Flagella basal body P-ring formation protein FlgA</fullName>
    </recommendedName>
</protein>
<name>A0ABZ1BW68_9FIRM</name>
<dbReference type="RefSeq" id="WP_324716191.1">
    <property type="nucleotide sequence ID" value="NZ_CP141615.1"/>
</dbReference>
<proteinExistence type="predicted"/>